<dbReference type="PANTHER" id="PTHR43219:SF2">
    <property type="entry name" value="CRISPR-ASSOCIATED ENDONUCLEASE CAS1"/>
    <property type="match status" value="1"/>
</dbReference>
<dbReference type="Gene3D" id="1.20.120.920">
    <property type="entry name" value="CRISPR-associated endonuclease Cas1, C-terminal domain"/>
    <property type="match status" value="1"/>
</dbReference>
<protein>
    <recommendedName>
        <fullName evidence="9">CRISPR-associated endonuclease Cas1</fullName>
        <ecNumber evidence="9">3.1.-.-</ecNumber>
    </recommendedName>
</protein>
<organism evidence="10 11">
    <name type="scientific">Thermatribacter velox</name>
    <dbReference type="NCBI Taxonomy" id="3039681"/>
    <lineage>
        <taxon>Bacteria</taxon>
        <taxon>Pseudomonadati</taxon>
        <taxon>Atribacterota</taxon>
        <taxon>Atribacteria</taxon>
        <taxon>Atribacterales</taxon>
        <taxon>Thermatribacteraceae</taxon>
        <taxon>Thermatribacter</taxon>
    </lineage>
</organism>
<keyword evidence="2 9" id="KW-0479">Metal-binding</keyword>
<dbReference type="CDD" id="cd09722">
    <property type="entry name" value="Cas1_I-B"/>
    <property type="match status" value="1"/>
</dbReference>
<dbReference type="EC" id="3.1.-.-" evidence="9"/>
<keyword evidence="5 9" id="KW-0460">Magnesium</keyword>
<evidence type="ECO:0000256" key="1">
    <source>
        <dbReference type="ARBA" id="ARBA00022722"/>
    </source>
</evidence>
<comment type="similarity">
    <text evidence="9">Belongs to the CRISPR-associated endonuclease Cas1 family.</text>
</comment>
<comment type="cofactor">
    <cofactor evidence="9">
        <name>Mg(2+)</name>
        <dbReference type="ChEBI" id="CHEBI:18420"/>
    </cofactor>
    <cofactor evidence="9">
        <name>Mn(2+)</name>
        <dbReference type="ChEBI" id="CHEBI:29035"/>
    </cofactor>
</comment>
<dbReference type="Pfam" id="PF01867">
    <property type="entry name" value="Cas_Cas1"/>
    <property type="match status" value="1"/>
</dbReference>
<keyword evidence="7 9" id="KW-0238">DNA-binding</keyword>
<dbReference type="InterPro" id="IPR002729">
    <property type="entry name" value="CRISPR-assoc_Cas1"/>
</dbReference>
<dbReference type="InterPro" id="IPR042206">
    <property type="entry name" value="CRISPR-assoc_Cas1_C"/>
</dbReference>
<evidence type="ECO:0000256" key="7">
    <source>
        <dbReference type="ARBA" id="ARBA00023125"/>
    </source>
</evidence>
<evidence type="ECO:0000313" key="10">
    <source>
        <dbReference type="EMBL" id="WZL77258.1"/>
    </source>
</evidence>
<keyword evidence="1 9" id="KW-0540">Nuclease</keyword>
<evidence type="ECO:0000256" key="3">
    <source>
        <dbReference type="ARBA" id="ARBA00022759"/>
    </source>
</evidence>
<evidence type="ECO:0000256" key="2">
    <source>
        <dbReference type="ARBA" id="ARBA00022723"/>
    </source>
</evidence>
<feature type="binding site" evidence="9">
    <location>
        <position position="217"/>
    </location>
    <ligand>
        <name>Mn(2+)</name>
        <dbReference type="ChEBI" id="CHEBI:29035"/>
    </ligand>
</feature>
<keyword evidence="6 9" id="KW-0051">Antiviral defense</keyword>
<keyword evidence="4 9" id="KW-0378">Hydrolase</keyword>
<evidence type="ECO:0000256" key="6">
    <source>
        <dbReference type="ARBA" id="ARBA00023118"/>
    </source>
</evidence>
<evidence type="ECO:0000256" key="9">
    <source>
        <dbReference type="HAMAP-Rule" id="MF_01470"/>
    </source>
</evidence>
<dbReference type="PANTHER" id="PTHR43219">
    <property type="entry name" value="CRISPR-ASSOCIATED ENDONUCLEASE CAS1"/>
    <property type="match status" value="1"/>
</dbReference>
<name>A0ABZ2YE66_9BACT</name>
<proteinExistence type="inferred from homology"/>
<comment type="subunit">
    <text evidence="9">Homodimer, forms a heterotetramer with a Cas2 homodimer.</text>
</comment>
<evidence type="ECO:0000256" key="8">
    <source>
        <dbReference type="ARBA" id="ARBA00023211"/>
    </source>
</evidence>
<reference evidence="10 11" key="1">
    <citation type="submission" date="2023-03" db="EMBL/GenBank/DDBJ databases">
        <title>Novel Species.</title>
        <authorList>
            <person name="Ma S."/>
        </authorList>
    </citation>
    <scope>NUCLEOTIDE SEQUENCE [LARGE SCALE GENOMIC DNA]</scope>
    <source>
        <strain evidence="10 11">B11</strain>
    </source>
</reference>
<gene>
    <name evidence="10" type="primary">cas1b</name>
    <name evidence="9" type="synonym">cas1</name>
    <name evidence="10" type="ORF">QBE54_07845</name>
</gene>
<feature type="binding site" evidence="9">
    <location>
        <position position="152"/>
    </location>
    <ligand>
        <name>Mn(2+)</name>
        <dbReference type="ChEBI" id="CHEBI:29035"/>
    </ligand>
</feature>
<dbReference type="Proteomes" id="UP001461341">
    <property type="component" value="Chromosome"/>
</dbReference>
<dbReference type="NCBIfam" id="TIGR00287">
    <property type="entry name" value="cas1"/>
    <property type="match status" value="1"/>
</dbReference>
<dbReference type="InterPro" id="IPR042211">
    <property type="entry name" value="CRISPR-assoc_Cas1_N"/>
</dbReference>
<evidence type="ECO:0000256" key="4">
    <source>
        <dbReference type="ARBA" id="ARBA00022801"/>
    </source>
</evidence>
<comment type="function">
    <text evidence="9">CRISPR (clustered regularly interspaced short palindromic repeat), is an adaptive immune system that provides protection against mobile genetic elements (viruses, transposable elements and conjugative plasmids). CRISPR clusters contain spacers, sequences complementary to antecedent mobile elements, and target invading nucleic acids. CRISPR clusters are transcribed and processed into CRISPR RNA (crRNA). Acts as a dsDNA endonuclease. Involved in the integration of spacer DNA into the CRISPR cassette.</text>
</comment>
<feature type="binding site" evidence="9">
    <location>
        <position position="232"/>
    </location>
    <ligand>
        <name>Mn(2+)</name>
        <dbReference type="ChEBI" id="CHEBI:29035"/>
    </ligand>
</feature>
<dbReference type="GO" id="GO:0004519">
    <property type="term" value="F:endonuclease activity"/>
    <property type="evidence" value="ECO:0007669"/>
    <property type="project" value="UniProtKB-KW"/>
</dbReference>
<evidence type="ECO:0000256" key="5">
    <source>
        <dbReference type="ARBA" id="ARBA00022842"/>
    </source>
</evidence>
<dbReference type="Gene3D" id="3.100.10.20">
    <property type="entry name" value="CRISPR-associated endonuclease Cas1, N-terminal domain"/>
    <property type="match status" value="1"/>
</dbReference>
<dbReference type="EMBL" id="CP121689">
    <property type="protein sequence ID" value="WZL77258.1"/>
    <property type="molecule type" value="Genomic_DNA"/>
</dbReference>
<accession>A0ABZ2YE66</accession>
<dbReference type="HAMAP" id="MF_01470">
    <property type="entry name" value="Cas1"/>
    <property type="match status" value="1"/>
</dbReference>
<keyword evidence="11" id="KW-1185">Reference proteome</keyword>
<dbReference type="NCBIfam" id="TIGR03641">
    <property type="entry name" value="cas1_HMARI"/>
    <property type="match status" value="1"/>
</dbReference>
<keyword evidence="8 9" id="KW-0464">Manganese</keyword>
<dbReference type="InterPro" id="IPR019858">
    <property type="entry name" value="CRISPR-assoc_Cas1_HMARI/TNEAP"/>
</dbReference>
<keyword evidence="3 9" id="KW-0255">Endonuclease</keyword>
<dbReference type="RefSeq" id="WP_369019418.1">
    <property type="nucleotide sequence ID" value="NZ_CP121689.1"/>
</dbReference>
<evidence type="ECO:0000313" key="11">
    <source>
        <dbReference type="Proteomes" id="UP001461341"/>
    </source>
</evidence>
<sequence>MQSYYLLCSGTLKRNENTLLVEKSDGEKKVIPIENIDSIHVFGQMNFNKELLVFLAREGKPLHIYNYYGNYSGTFLPRDKNVSGELLVRQVEHYLDPQKRFFLALAFVEGAMFHAKRNLREYSGTEPFIQKIEEELDKAYSATSIAELMGCEGRAKEIYYQAFNLFLKEEFYFEKREKRPPSNPVNALISFGNSLIYTTILSECYRTQLNPTISYLHEPRERRFSLCLDLAEIFKPLIADPLVFRLINTGLITKDDFDQDLNGCYLNDRGKEKFLKAFDQKLKTTIKHRRLKRKVSYRTILRLECYKLIRHLLGDEVYAPFKAWW</sequence>